<dbReference type="EMBL" id="JAWDGP010008076">
    <property type="protein sequence ID" value="KAK3691763.1"/>
    <property type="molecule type" value="Genomic_DNA"/>
</dbReference>
<protein>
    <submittedName>
        <fullName evidence="1">Uncharacterized protein</fullName>
    </submittedName>
</protein>
<dbReference type="AlphaFoldDB" id="A0AAE0XEQ2"/>
<accession>A0AAE0XEQ2</accession>
<comment type="caution">
    <text evidence="1">The sequence shown here is derived from an EMBL/GenBank/DDBJ whole genome shotgun (WGS) entry which is preliminary data.</text>
</comment>
<reference evidence="1" key="1">
    <citation type="journal article" date="2023" name="G3 (Bethesda)">
        <title>A reference genome for the long-term kleptoplast-retaining sea slug Elysia crispata morphotype clarki.</title>
        <authorList>
            <person name="Eastman K.E."/>
            <person name="Pendleton A.L."/>
            <person name="Shaikh M.A."/>
            <person name="Suttiyut T."/>
            <person name="Ogas R."/>
            <person name="Tomko P."/>
            <person name="Gavelis G."/>
            <person name="Widhalm J.R."/>
            <person name="Wisecaver J.H."/>
        </authorList>
    </citation>
    <scope>NUCLEOTIDE SEQUENCE</scope>
    <source>
        <strain evidence="1">ECLA1</strain>
    </source>
</reference>
<organism evidence="1 2">
    <name type="scientific">Elysia crispata</name>
    <name type="common">lettuce slug</name>
    <dbReference type="NCBI Taxonomy" id="231223"/>
    <lineage>
        <taxon>Eukaryota</taxon>
        <taxon>Metazoa</taxon>
        <taxon>Spiralia</taxon>
        <taxon>Lophotrochozoa</taxon>
        <taxon>Mollusca</taxon>
        <taxon>Gastropoda</taxon>
        <taxon>Heterobranchia</taxon>
        <taxon>Euthyneura</taxon>
        <taxon>Panpulmonata</taxon>
        <taxon>Sacoglossa</taxon>
        <taxon>Placobranchoidea</taxon>
        <taxon>Plakobranchidae</taxon>
        <taxon>Elysia</taxon>
    </lineage>
</organism>
<keyword evidence="2" id="KW-1185">Reference proteome</keyword>
<dbReference type="Proteomes" id="UP001283361">
    <property type="component" value="Unassembled WGS sequence"/>
</dbReference>
<name>A0AAE0XEQ2_9GAST</name>
<gene>
    <name evidence="1" type="ORF">RRG08_009577</name>
</gene>
<evidence type="ECO:0000313" key="1">
    <source>
        <dbReference type="EMBL" id="KAK3691763.1"/>
    </source>
</evidence>
<proteinExistence type="predicted"/>
<sequence>METELQRWRLVDTDWTQIFNVENQQTRNGDVTSAPETSGHRHVMETELQHWRLVDTDWTQIFNVENQQKRSGDGTSALETSGH</sequence>
<evidence type="ECO:0000313" key="2">
    <source>
        <dbReference type="Proteomes" id="UP001283361"/>
    </source>
</evidence>